<evidence type="ECO:0000313" key="2">
    <source>
        <dbReference type="EMBL" id="KAK0473833.1"/>
    </source>
</evidence>
<comment type="caution">
    <text evidence="2">The sequence shown here is derived from an EMBL/GenBank/DDBJ whole genome shotgun (WGS) entry which is preliminary data.</text>
</comment>
<protein>
    <submittedName>
        <fullName evidence="2">Uncharacterized protein</fullName>
    </submittedName>
</protein>
<evidence type="ECO:0000256" key="1">
    <source>
        <dbReference type="SAM" id="MobiDB-lite"/>
    </source>
</evidence>
<dbReference type="EMBL" id="JAUEPU010000193">
    <property type="protein sequence ID" value="KAK0473833.1"/>
    <property type="molecule type" value="Genomic_DNA"/>
</dbReference>
<feature type="region of interest" description="Disordered" evidence="1">
    <location>
        <begin position="652"/>
        <end position="674"/>
    </location>
</feature>
<proteinExistence type="predicted"/>
<gene>
    <name evidence="2" type="ORF">EDD18DRAFT_1368428</name>
</gene>
<feature type="region of interest" description="Disordered" evidence="1">
    <location>
        <begin position="377"/>
        <end position="448"/>
    </location>
</feature>
<feature type="compositionally biased region" description="Acidic residues" evidence="1">
    <location>
        <begin position="378"/>
        <end position="388"/>
    </location>
</feature>
<keyword evidence="3" id="KW-1185">Reference proteome</keyword>
<dbReference type="Proteomes" id="UP001175228">
    <property type="component" value="Unassembled WGS sequence"/>
</dbReference>
<accession>A0AA39U3Z7</accession>
<sequence>MTASSEQTPESAPTVEQGVWPLLAELPSLPLPNLRKGWAKGARATFLEQCVVRLREKKGLNPKRAAEFANTTAVNEYFREFFWALPLHQDPHNDDPPPVADEELSNTQRGAKAAIVKQMSNAIPKWLEYHVGKVTTVAAMTKKARERDPILAFLSRLAGTEPLRYRSLTPKQWFGKDNNDLSLRFDVFWNAQGGLGKDRAAARAAFVAAEFDKLSSDDQDRWGAFAERMAAENKRPKGGAWAAPALLPPADVQRVWDTLASTLQPLIEGLSVMLGSHVSLAIAGPEPRRGYSLKSPSIHEGLDKSAMPLRFHEVGGEPYRLWLAAIGEFALSCYTPEEQRARALPGVAQPSGPPPFWMSNAPWRLSTQPTVRLGPAVVDEEEESDPSEIDSGSKGKKQKKKKKTSKKRACKSSATEEGEGARISKRSKAMNAVTATRASSGQPPLPSVRMSAASVSAHEDLSDITNTVTMIHPVTDDDANTIDPSLLATGLYPGSLIPNCGPNDCPNPFTPHSAAASWNTSVERFVEASPTARSPYPAWLPPPEAPIDRTPPAKVATNHAESWPPWFTEARTYLGRFNLGPEWDRLVDLLTDVERKSGFIKSGKPLKRTFRPSQVSLWIQNARSRDPTPLDDRDAFVAAWWLWWRDVQPKSRGLAGGEGPVPASTRSDDGDWEDMRRPGQNGLYSVVAALSWWGESVHQSPVARKEWLLAVDDTCWAFGRVAAV</sequence>
<feature type="compositionally biased region" description="Polar residues" evidence="1">
    <location>
        <begin position="433"/>
        <end position="442"/>
    </location>
</feature>
<dbReference type="AlphaFoldDB" id="A0AA39U3Z7"/>
<organism evidence="2 3">
    <name type="scientific">Armillaria luteobubalina</name>
    <dbReference type="NCBI Taxonomy" id="153913"/>
    <lineage>
        <taxon>Eukaryota</taxon>
        <taxon>Fungi</taxon>
        <taxon>Dikarya</taxon>
        <taxon>Basidiomycota</taxon>
        <taxon>Agaricomycotina</taxon>
        <taxon>Agaricomycetes</taxon>
        <taxon>Agaricomycetidae</taxon>
        <taxon>Agaricales</taxon>
        <taxon>Marasmiineae</taxon>
        <taxon>Physalacriaceae</taxon>
        <taxon>Armillaria</taxon>
    </lineage>
</organism>
<name>A0AA39U3Z7_9AGAR</name>
<feature type="compositionally biased region" description="Basic residues" evidence="1">
    <location>
        <begin position="394"/>
        <end position="410"/>
    </location>
</feature>
<evidence type="ECO:0000313" key="3">
    <source>
        <dbReference type="Proteomes" id="UP001175228"/>
    </source>
</evidence>
<reference evidence="2" key="1">
    <citation type="submission" date="2023-06" db="EMBL/GenBank/DDBJ databases">
        <authorList>
            <consortium name="Lawrence Berkeley National Laboratory"/>
            <person name="Ahrendt S."/>
            <person name="Sahu N."/>
            <person name="Indic B."/>
            <person name="Wong-Bajracharya J."/>
            <person name="Merenyi Z."/>
            <person name="Ke H.-M."/>
            <person name="Monk M."/>
            <person name="Kocsube S."/>
            <person name="Drula E."/>
            <person name="Lipzen A."/>
            <person name="Balint B."/>
            <person name="Henrissat B."/>
            <person name="Andreopoulos B."/>
            <person name="Martin F.M."/>
            <person name="Harder C.B."/>
            <person name="Rigling D."/>
            <person name="Ford K.L."/>
            <person name="Foster G.D."/>
            <person name="Pangilinan J."/>
            <person name="Papanicolaou A."/>
            <person name="Barry K."/>
            <person name="LaButti K."/>
            <person name="Viragh M."/>
            <person name="Koriabine M."/>
            <person name="Yan M."/>
            <person name="Riley R."/>
            <person name="Champramary S."/>
            <person name="Plett K.L."/>
            <person name="Tsai I.J."/>
            <person name="Slot J."/>
            <person name="Sipos G."/>
            <person name="Plett J."/>
            <person name="Nagy L.G."/>
            <person name="Grigoriev I.V."/>
        </authorList>
    </citation>
    <scope>NUCLEOTIDE SEQUENCE</scope>
    <source>
        <strain evidence="2">HWK02</strain>
    </source>
</reference>